<organism evidence="1 2">
    <name type="scientific">Lupinus luteus</name>
    <name type="common">European yellow lupine</name>
    <dbReference type="NCBI Taxonomy" id="3873"/>
    <lineage>
        <taxon>Eukaryota</taxon>
        <taxon>Viridiplantae</taxon>
        <taxon>Streptophyta</taxon>
        <taxon>Embryophyta</taxon>
        <taxon>Tracheophyta</taxon>
        <taxon>Spermatophyta</taxon>
        <taxon>Magnoliopsida</taxon>
        <taxon>eudicotyledons</taxon>
        <taxon>Gunneridae</taxon>
        <taxon>Pentapetalae</taxon>
        <taxon>rosids</taxon>
        <taxon>fabids</taxon>
        <taxon>Fabales</taxon>
        <taxon>Fabaceae</taxon>
        <taxon>Papilionoideae</taxon>
        <taxon>50 kb inversion clade</taxon>
        <taxon>genistoids sensu lato</taxon>
        <taxon>core genistoids</taxon>
        <taxon>Genisteae</taxon>
        <taxon>Lupinus</taxon>
    </lineage>
</organism>
<accession>A0AAV1WTK2</accession>
<name>A0AAV1WTK2_LUPLU</name>
<evidence type="ECO:0000313" key="2">
    <source>
        <dbReference type="Proteomes" id="UP001497480"/>
    </source>
</evidence>
<sequence>MLVPDASVSNMNGLEKFGRANTCARVIANFNVSKAEVAEESQLNLSFLSGLVNTEAMDAYPLINLR</sequence>
<reference evidence="1 2" key="1">
    <citation type="submission" date="2024-03" db="EMBL/GenBank/DDBJ databases">
        <authorList>
            <person name="Martinez-Hernandez J."/>
        </authorList>
    </citation>
    <scope>NUCLEOTIDE SEQUENCE [LARGE SCALE GENOMIC DNA]</scope>
</reference>
<protein>
    <submittedName>
        <fullName evidence="1">Uncharacterized protein</fullName>
    </submittedName>
</protein>
<comment type="caution">
    <text evidence="1">The sequence shown here is derived from an EMBL/GenBank/DDBJ whole genome shotgun (WGS) entry which is preliminary data.</text>
</comment>
<gene>
    <name evidence="1" type="ORF">LLUT_LOCUS13664</name>
</gene>
<dbReference type="Proteomes" id="UP001497480">
    <property type="component" value="Unassembled WGS sequence"/>
</dbReference>
<keyword evidence="2" id="KW-1185">Reference proteome</keyword>
<evidence type="ECO:0000313" key="1">
    <source>
        <dbReference type="EMBL" id="CAL0312604.1"/>
    </source>
</evidence>
<dbReference type="EMBL" id="CAXHTB010000009">
    <property type="protein sequence ID" value="CAL0312604.1"/>
    <property type="molecule type" value="Genomic_DNA"/>
</dbReference>
<proteinExistence type="predicted"/>
<dbReference type="AlphaFoldDB" id="A0AAV1WTK2"/>